<protein>
    <submittedName>
        <fullName evidence="1">Uncharacterized protein</fullName>
    </submittedName>
</protein>
<reference evidence="1 2" key="1">
    <citation type="journal article" date="2009" name="Nat. Genet.">
        <title>The genome of the cucumber, Cucumis sativus L.</title>
        <authorList>
            <person name="Huang S."/>
            <person name="Li R."/>
            <person name="Zhang Z."/>
            <person name="Li L."/>
            <person name="Gu X."/>
            <person name="Fan W."/>
            <person name="Lucas W.J."/>
            <person name="Wang X."/>
            <person name="Xie B."/>
            <person name="Ni P."/>
            <person name="Ren Y."/>
            <person name="Zhu H."/>
            <person name="Li J."/>
            <person name="Lin K."/>
            <person name="Jin W."/>
            <person name="Fei Z."/>
            <person name="Li G."/>
            <person name="Staub J."/>
            <person name="Kilian A."/>
            <person name="van der Vossen E.A."/>
            <person name="Wu Y."/>
            <person name="Guo J."/>
            <person name="He J."/>
            <person name="Jia Z."/>
            <person name="Ren Y."/>
            <person name="Tian G."/>
            <person name="Lu Y."/>
            <person name="Ruan J."/>
            <person name="Qian W."/>
            <person name="Wang M."/>
            <person name="Huang Q."/>
            <person name="Li B."/>
            <person name="Xuan Z."/>
            <person name="Cao J."/>
            <person name="Asan"/>
            <person name="Wu Z."/>
            <person name="Zhang J."/>
            <person name="Cai Q."/>
            <person name="Bai Y."/>
            <person name="Zhao B."/>
            <person name="Han Y."/>
            <person name="Li Y."/>
            <person name="Li X."/>
            <person name="Wang S."/>
            <person name="Shi Q."/>
            <person name="Liu S."/>
            <person name="Cho W.K."/>
            <person name="Kim J.Y."/>
            <person name="Xu Y."/>
            <person name="Heller-Uszynska K."/>
            <person name="Miao H."/>
            <person name="Cheng Z."/>
            <person name="Zhang S."/>
            <person name="Wu J."/>
            <person name="Yang Y."/>
            <person name="Kang H."/>
            <person name="Li M."/>
            <person name="Liang H."/>
            <person name="Ren X."/>
            <person name="Shi Z."/>
            <person name="Wen M."/>
            <person name="Jian M."/>
            <person name="Yang H."/>
            <person name="Zhang G."/>
            <person name="Yang Z."/>
            <person name="Chen R."/>
            <person name="Liu S."/>
            <person name="Li J."/>
            <person name="Ma L."/>
            <person name="Liu H."/>
            <person name="Zhou Y."/>
            <person name="Zhao J."/>
            <person name="Fang X."/>
            <person name="Li G."/>
            <person name="Fang L."/>
            <person name="Li Y."/>
            <person name="Liu D."/>
            <person name="Zheng H."/>
            <person name="Zhang Y."/>
            <person name="Qin N."/>
            <person name="Li Z."/>
            <person name="Yang G."/>
            <person name="Yang S."/>
            <person name="Bolund L."/>
            <person name="Kristiansen K."/>
            <person name="Zheng H."/>
            <person name="Li S."/>
            <person name="Zhang X."/>
            <person name="Yang H."/>
            <person name="Wang J."/>
            <person name="Sun R."/>
            <person name="Zhang B."/>
            <person name="Jiang S."/>
            <person name="Wang J."/>
            <person name="Du Y."/>
            <person name="Li S."/>
        </authorList>
    </citation>
    <scope>NUCLEOTIDE SEQUENCE [LARGE SCALE GENOMIC DNA]</scope>
    <source>
        <strain evidence="2">cv. 9930</strain>
    </source>
</reference>
<accession>A0A0A0LZ90</accession>
<dbReference type="EMBL" id="CM002922">
    <property type="protein sequence ID" value="KGN66177.1"/>
    <property type="molecule type" value="Genomic_DNA"/>
</dbReference>
<name>A0A0A0LZ90_CUCSA</name>
<sequence>MGNRFPFALVNRSLLPQPYQPTVEFHLETVRRRTFGDHLTGDKRRAFLHTHESLFGV</sequence>
<reference evidence="1 2" key="2">
    <citation type="journal article" date="2009" name="PLoS ONE">
        <title>An integrated genetic and cytogenetic map of the cucumber genome.</title>
        <authorList>
            <person name="Ren Y."/>
            <person name="Zhang Z."/>
            <person name="Liu J."/>
            <person name="Staub J.E."/>
            <person name="Han Y."/>
            <person name="Cheng Z."/>
            <person name="Li X."/>
            <person name="Lu J."/>
            <person name="Miao H."/>
            <person name="Kang H."/>
            <person name="Xie B."/>
            <person name="Gu X."/>
            <person name="Wang X."/>
            <person name="Du Y."/>
            <person name="Jin W."/>
            <person name="Huang S."/>
        </authorList>
    </citation>
    <scope>NUCLEOTIDE SEQUENCE [LARGE SCALE GENOMIC DNA]</scope>
    <source>
        <strain evidence="2">cv. 9930</strain>
    </source>
</reference>
<evidence type="ECO:0000313" key="2">
    <source>
        <dbReference type="Proteomes" id="UP000029981"/>
    </source>
</evidence>
<reference evidence="1 2" key="3">
    <citation type="journal article" date="2010" name="BMC Genomics">
        <title>Transcriptome sequencing and comparative analysis of cucumber flowers with different sex types.</title>
        <authorList>
            <person name="Guo S."/>
            <person name="Zheng Y."/>
            <person name="Joung J.G."/>
            <person name="Liu S."/>
            <person name="Zhang Z."/>
            <person name="Crasta O.R."/>
            <person name="Sobral B.W."/>
            <person name="Xu Y."/>
            <person name="Huang S."/>
            <person name="Fei Z."/>
        </authorList>
    </citation>
    <scope>NUCLEOTIDE SEQUENCE [LARGE SCALE GENOMIC DNA]</scope>
    <source>
        <strain evidence="2">cv. 9930</strain>
    </source>
</reference>
<dbReference type="Proteomes" id="UP000029981">
    <property type="component" value="Chromosome 1"/>
</dbReference>
<gene>
    <name evidence="1" type="ORF">Csa_1G574930</name>
</gene>
<dbReference type="Gramene" id="KGN66177">
    <property type="protein sequence ID" value="KGN66177"/>
    <property type="gene ID" value="Csa_1G574930"/>
</dbReference>
<organism evidence="1 2">
    <name type="scientific">Cucumis sativus</name>
    <name type="common">Cucumber</name>
    <dbReference type="NCBI Taxonomy" id="3659"/>
    <lineage>
        <taxon>Eukaryota</taxon>
        <taxon>Viridiplantae</taxon>
        <taxon>Streptophyta</taxon>
        <taxon>Embryophyta</taxon>
        <taxon>Tracheophyta</taxon>
        <taxon>Spermatophyta</taxon>
        <taxon>Magnoliopsida</taxon>
        <taxon>eudicotyledons</taxon>
        <taxon>Gunneridae</taxon>
        <taxon>Pentapetalae</taxon>
        <taxon>rosids</taxon>
        <taxon>fabids</taxon>
        <taxon>Cucurbitales</taxon>
        <taxon>Cucurbitaceae</taxon>
        <taxon>Benincaseae</taxon>
        <taxon>Cucumis</taxon>
    </lineage>
</organism>
<keyword evidence="2" id="KW-1185">Reference proteome</keyword>
<dbReference type="AlphaFoldDB" id="A0A0A0LZ90"/>
<proteinExistence type="predicted"/>
<reference evidence="1 2" key="4">
    <citation type="journal article" date="2011" name="BMC Genomics">
        <title>RNA-Seq improves annotation of protein-coding genes in the cucumber genome.</title>
        <authorList>
            <person name="Li Z."/>
            <person name="Zhang Z."/>
            <person name="Yan P."/>
            <person name="Huang S."/>
            <person name="Fei Z."/>
            <person name="Lin K."/>
        </authorList>
    </citation>
    <scope>NUCLEOTIDE SEQUENCE [LARGE SCALE GENOMIC DNA]</scope>
    <source>
        <strain evidence="2">cv. 9930</strain>
    </source>
</reference>
<evidence type="ECO:0000313" key="1">
    <source>
        <dbReference type="EMBL" id="KGN66177.1"/>
    </source>
</evidence>